<protein>
    <submittedName>
        <fullName evidence="2">MBL fold metallo-hydrolase</fullName>
    </submittedName>
</protein>
<sequence>MDRLLVFGTGNATVTECYNTCFSLTDGKEFLLVDAGGGNGILGILKYMKVPVERMHHAFLSHRHTDHMLGMVWVIRLIGTMMTQDRYEGTFTVYCHRELAADLECLVRMTLDKRVVRLVGERILVVPVEDGEEVDAGPYRLTCFDIHSDKTRQFGFSTLLNGGGRLVFLGDEPYRDACEPYVRGARWLLSEAFCLHSQADVFKPYEKYHSTVKDACELAERMNIPNLLLWHTEDSNLACRRSLYSREGRMYYSGNLVIPDDADIIDL</sequence>
<dbReference type="PANTHER" id="PTHR46018:SF2">
    <property type="entry name" value="ZINC PHOSPHODIESTERASE ELAC PROTEIN 1"/>
    <property type="match status" value="1"/>
</dbReference>
<name>A0ABN6QJ14_9BACT</name>
<gene>
    <name evidence="2" type="ORF">Abiwalacus_04900</name>
</gene>
<dbReference type="Pfam" id="PF12706">
    <property type="entry name" value="Lactamase_B_2"/>
    <property type="match status" value="1"/>
</dbReference>
<accession>A0ABN6QJ14</accession>
<evidence type="ECO:0000313" key="2">
    <source>
        <dbReference type="EMBL" id="BDL42916.1"/>
    </source>
</evidence>
<reference evidence="2" key="1">
    <citation type="submission" date="2022-06" db="EMBL/GenBank/DDBJ databases">
        <title>Akkermansia biwalacus sp. nov., an anaerobic mucin-degrading bacterium isolated from human intestine.</title>
        <authorList>
            <person name="Kobayashi Y."/>
            <person name="Inoue S."/>
            <person name="Kawahara T."/>
            <person name="Kohda N."/>
        </authorList>
    </citation>
    <scope>NUCLEOTIDE SEQUENCE</scope>
    <source>
        <strain evidence="2">WON2089</strain>
    </source>
</reference>
<proteinExistence type="predicted"/>
<dbReference type="SUPFAM" id="SSF56281">
    <property type="entry name" value="Metallo-hydrolase/oxidoreductase"/>
    <property type="match status" value="1"/>
</dbReference>
<dbReference type="EMBL" id="AP025943">
    <property type="protein sequence ID" value="BDL42916.1"/>
    <property type="molecule type" value="Genomic_DNA"/>
</dbReference>
<keyword evidence="3" id="KW-1185">Reference proteome</keyword>
<dbReference type="PANTHER" id="PTHR46018">
    <property type="entry name" value="ZINC PHOSPHODIESTERASE ELAC PROTEIN 1"/>
    <property type="match status" value="1"/>
</dbReference>
<feature type="domain" description="Metallo-beta-lactamase" evidence="1">
    <location>
        <begin position="51"/>
        <end position="231"/>
    </location>
</feature>
<evidence type="ECO:0000313" key="3">
    <source>
        <dbReference type="Proteomes" id="UP001062263"/>
    </source>
</evidence>
<dbReference type="InterPro" id="IPR001279">
    <property type="entry name" value="Metallo-B-lactamas"/>
</dbReference>
<dbReference type="RefSeq" id="WP_215437434.1">
    <property type="nucleotide sequence ID" value="NZ_AP025943.1"/>
</dbReference>
<evidence type="ECO:0000259" key="1">
    <source>
        <dbReference type="Pfam" id="PF12706"/>
    </source>
</evidence>
<organism evidence="2 3">
    <name type="scientific">Akkermansia biwaensis</name>
    <dbReference type="NCBI Taxonomy" id="2946555"/>
    <lineage>
        <taxon>Bacteria</taxon>
        <taxon>Pseudomonadati</taxon>
        <taxon>Verrucomicrobiota</taxon>
        <taxon>Verrucomicrobiia</taxon>
        <taxon>Verrucomicrobiales</taxon>
        <taxon>Akkermansiaceae</taxon>
        <taxon>Akkermansia</taxon>
    </lineage>
</organism>
<dbReference type="Proteomes" id="UP001062263">
    <property type="component" value="Chromosome"/>
</dbReference>
<dbReference type="InterPro" id="IPR036866">
    <property type="entry name" value="RibonucZ/Hydroxyglut_hydro"/>
</dbReference>
<dbReference type="Gene3D" id="3.60.15.10">
    <property type="entry name" value="Ribonuclease Z/Hydroxyacylglutathione hydrolase-like"/>
    <property type="match status" value="1"/>
</dbReference>